<dbReference type="Proteomes" id="UP000502831">
    <property type="component" value="Chromosome"/>
</dbReference>
<gene>
    <name evidence="1" type="ORF">FA584_03670</name>
</gene>
<evidence type="ECO:0000313" key="2">
    <source>
        <dbReference type="Proteomes" id="UP000502831"/>
    </source>
</evidence>
<dbReference type="AlphaFoldDB" id="A0A6G9VSK3"/>
<reference evidence="1 2" key="1">
    <citation type="journal article" date="2017" name="Environ. Sci. Technol.">
        <title>Organohalide Respiration with Chlorinated Ethenes under Low pH Conditions.</title>
        <authorList>
            <person name="Yang Y."/>
            <person name="Capiro N.L."/>
            <person name="Marcet T.F."/>
            <person name="Yan J."/>
            <person name="Pennell K.D."/>
            <person name="Loffler F.E."/>
        </authorList>
    </citation>
    <scope>NUCLEOTIDE SEQUENCE [LARGE SCALE GENOMIC DNA]</scope>
    <source>
        <strain evidence="1 2">ACSDCE</strain>
    </source>
</reference>
<protein>
    <submittedName>
        <fullName evidence="1">Uncharacterized protein</fullName>
    </submittedName>
</protein>
<dbReference type="EMBL" id="CP039734">
    <property type="protein sequence ID" value="QIR75355.1"/>
    <property type="molecule type" value="Genomic_DNA"/>
</dbReference>
<proteinExistence type="predicted"/>
<evidence type="ECO:0000313" key="1">
    <source>
        <dbReference type="EMBL" id="QIR75355.1"/>
    </source>
</evidence>
<name>A0A6G9VSK3_9BACT</name>
<accession>A0A6G9VSK3</accession>
<dbReference type="RefSeq" id="WP_167749407.1">
    <property type="nucleotide sequence ID" value="NZ_CP039734.2"/>
</dbReference>
<sequence>MLPLPRIDKIILGVLVALILMFLLMFKMVEIDFASFTLSGISLSILGLLGILAEGFYTRYKESKIIPIKTYFDDEIIEIKDEEPKATINEDVKSEMKGKFDLKFGGN</sequence>
<organism evidence="1 2">
    <name type="scientific">Sulfurospirillum diekertiae</name>
    <dbReference type="NCBI Taxonomy" id="1854492"/>
    <lineage>
        <taxon>Bacteria</taxon>
        <taxon>Pseudomonadati</taxon>
        <taxon>Campylobacterota</taxon>
        <taxon>Epsilonproteobacteria</taxon>
        <taxon>Campylobacterales</taxon>
        <taxon>Sulfurospirillaceae</taxon>
        <taxon>Sulfurospirillum</taxon>
    </lineage>
</organism>